<feature type="transmembrane region" description="Helical" evidence="7">
    <location>
        <begin position="12"/>
        <end position="35"/>
    </location>
</feature>
<dbReference type="CDD" id="cd06261">
    <property type="entry name" value="TM_PBP2"/>
    <property type="match status" value="1"/>
</dbReference>
<dbReference type="PANTHER" id="PTHR30151">
    <property type="entry name" value="ALKANE SULFONATE ABC TRANSPORTER-RELATED, MEMBRANE SUBUNIT"/>
    <property type="match status" value="1"/>
</dbReference>
<keyword evidence="2 7" id="KW-0813">Transport</keyword>
<feature type="domain" description="ABC transmembrane type-1" evidence="8">
    <location>
        <begin position="69"/>
        <end position="249"/>
    </location>
</feature>
<feature type="transmembrane region" description="Helical" evidence="7">
    <location>
        <begin position="73"/>
        <end position="97"/>
    </location>
</feature>
<feature type="transmembrane region" description="Helical" evidence="7">
    <location>
        <begin position="231"/>
        <end position="249"/>
    </location>
</feature>
<dbReference type="PROSITE" id="PS50928">
    <property type="entry name" value="ABC_TM1"/>
    <property type="match status" value="1"/>
</dbReference>
<organism evidence="9 10">
    <name type="scientific">Pontiella agarivorans</name>
    <dbReference type="NCBI Taxonomy" id="3038953"/>
    <lineage>
        <taxon>Bacteria</taxon>
        <taxon>Pseudomonadati</taxon>
        <taxon>Kiritimatiellota</taxon>
        <taxon>Kiritimatiellia</taxon>
        <taxon>Kiritimatiellales</taxon>
        <taxon>Pontiellaceae</taxon>
        <taxon>Pontiella</taxon>
    </lineage>
</organism>
<evidence type="ECO:0000256" key="6">
    <source>
        <dbReference type="ARBA" id="ARBA00023136"/>
    </source>
</evidence>
<feature type="transmembrane region" description="Helical" evidence="7">
    <location>
        <begin position="109"/>
        <end position="126"/>
    </location>
</feature>
<dbReference type="Proteomes" id="UP001290861">
    <property type="component" value="Unassembled WGS sequence"/>
</dbReference>
<evidence type="ECO:0000256" key="5">
    <source>
        <dbReference type="ARBA" id="ARBA00022989"/>
    </source>
</evidence>
<dbReference type="RefSeq" id="WP_322608752.1">
    <property type="nucleotide sequence ID" value="NZ_JARVCO010000010.1"/>
</dbReference>
<proteinExistence type="inferred from homology"/>
<keyword evidence="5 7" id="KW-1133">Transmembrane helix</keyword>
<dbReference type="InterPro" id="IPR000515">
    <property type="entry name" value="MetI-like"/>
</dbReference>
<keyword evidence="3" id="KW-1003">Cell membrane</keyword>
<comment type="subcellular location">
    <subcellularLocation>
        <location evidence="1 7">Cell membrane</location>
        <topology evidence="1 7">Multi-pass membrane protein</topology>
    </subcellularLocation>
</comment>
<dbReference type="PANTHER" id="PTHR30151:SF0">
    <property type="entry name" value="ABC TRANSPORTER PERMEASE PROTEIN MJ0413-RELATED"/>
    <property type="match status" value="1"/>
</dbReference>
<gene>
    <name evidence="9" type="ORF">P9H32_09995</name>
</gene>
<reference evidence="9 10" key="1">
    <citation type="journal article" date="2024" name="Appl. Environ. Microbiol.">
        <title>Pontiella agarivorans sp. nov., a novel marine anaerobic bacterium capable of degrading macroalgal polysaccharides and fixing nitrogen.</title>
        <authorList>
            <person name="Liu N."/>
            <person name="Kivenson V."/>
            <person name="Peng X."/>
            <person name="Cui Z."/>
            <person name="Lankiewicz T.S."/>
            <person name="Gosselin K.M."/>
            <person name="English C.J."/>
            <person name="Blair E.M."/>
            <person name="O'Malley M.A."/>
            <person name="Valentine D.L."/>
        </authorList>
    </citation>
    <scope>NUCLEOTIDE SEQUENCE [LARGE SCALE GENOMIC DNA]</scope>
    <source>
        <strain evidence="9 10">NLcol2</strain>
    </source>
</reference>
<comment type="similarity">
    <text evidence="7">Belongs to the binding-protein-dependent transport system permease family.</text>
</comment>
<feature type="transmembrane region" description="Helical" evidence="7">
    <location>
        <begin position="191"/>
        <end position="211"/>
    </location>
</feature>
<keyword evidence="4 7" id="KW-0812">Transmembrane</keyword>
<evidence type="ECO:0000256" key="3">
    <source>
        <dbReference type="ARBA" id="ARBA00022475"/>
    </source>
</evidence>
<accession>A0ABU5MXM7</accession>
<evidence type="ECO:0000256" key="2">
    <source>
        <dbReference type="ARBA" id="ARBA00022448"/>
    </source>
</evidence>
<dbReference type="SUPFAM" id="SSF161098">
    <property type="entry name" value="MetI-like"/>
    <property type="match status" value="1"/>
</dbReference>
<keyword evidence="6 7" id="KW-0472">Membrane</keyword>
<comment type="caution">
    <text evidence="9">The sequence shown here is derived from an EMBL/GenBank/DDBJ whole genome shotgun (WGS) entry which is preliminary data.</text>
</comment>
<protein>
    <submittedName>
        <fullName evidence="9">ABC transporter permease</fullName>
    </submittedName>
</protein>
<dbReference type="EMBL" id="JARVCO010000010">
    <property type="protein sequence ID" value="MDZ8118959.1"/>
    <property type="molecule type" value="Genomic_DNA"/>
</dbReference>
<evidence type="ECO:0000313" key="9">
    <source>
        <dbReference type="EMBL" id="MDZ8118959.1"/>
    </source>
</evidence>
<sequence length="265" mass="30445">MKLDLFAIRKSIPAAHYYTLAVLGFLFSILLYTWISHQSWCNPLFVPKPGQIWTAFIGQMQSPELWMDIKSSFYRVTGGFLLATLFALPLGIYMGTFRSVESFFQPQMEFLRYVPVPALVPLVMIFCGIGEWAKIMLIFLGTFFQLVLMIADEVRRIPIDLIQCSQTLGASRGEIIRSVLARAAMPGIFDALRLCNGWAWTYVIVAELVASTEGMGFRIMRFYRFIQTPEIFVYLILLGVIGLLLDYFFRKLNARLFHWADTSKR</sequence>
<evidence type="ECO:0000256" key="1">
    <source>
        <dbReference type="ARBA" id="ARBA00004651"/>
    </source>
</evidence>
<evidence type="ECO:0000256" key="7">
    <source>
        <dbReference type="RuleBase" id="RU363032"/>
    </source>
</evidence>
<keyword evidence="10" id="KW-1185">Reference proteome</keyword>
<evidence type="ECO:0000256" key="4">
    <source>
        <dbReference type="ARBA" id="ARBA00022692"/>
    </source>
</evidence>
<dbReference type="InterPro" id="IPR035906">
    <property type="entry name" value="MetI-like_sf"/>
</dbReference>
<evidence type="ECO:0000259" key="8">
    <source>
        <dbReference type="PROSITE" id="PS50928"/>
    </source>
</evidence>
<name>A0ABU5MXM7_9BACT</name>
<evidence type="ECO:0000313" key="10">
    <source>
        <dbReference type="Proteomes" id="UP001290861"/>
    </source>
</evidence>
<dbReference type="Pfam" id="PF00528">
    <property type="entry name" value="BPD_transp_1"/>
    <property type="match status" value="1"/>
</dbReference>
<dbReference type="Gene3D" id="1.10.3720.10">
    <property type="entry name" value="MetI-like"/>
    <property type="match status" value="1"/>
</dbReference>